<accession>A0ACB9VSY4</accession>
<evidence type="ECO:0000313" key="2">
    <source>
        <dbReference type="Proteomes" id="UP001057452"/>
    </source>
</evidence>
<dbReference type="EMBL" id="CM043807">
    <property type="protein sequence ID" value="KAI4803211.1"/>
    <property type="molecule type" value="Genomic_DNA"/>
</dbReference>
<name>A0ACB9VSY4_CHAAC</name>
<reference evidence="1" key="1">
    <citation type="submission" date="2022-05" db="EMBL/GenBank/DDBJ databases">
        <title>Chromosome-level genome of Chaenocephalus aceratus.</title>
        <authorList>
            <person name="Park H."/>
        </authorList>
    </citation>
    <scope>NUCLEOTIDE SEQUENCE</scope>
    <source>
        <strain evidence="1">KU_202001</strain>
    </source>
</reference>
<sequence>SKAPQAVLSPPPSILLPSFCQPPAICSSQLPFSCFSGMGMKKGRQKRREFTSEGWG</sequence>
<comment type="caution">
    <text evidence="1">The sequence shown here is derived from an EMBL/GenBank/DDBJ whole genome shotgun (WGS) entry which is preliminary data.</text>
</comment>
<proteinExistence type="predicted"/>
<keyword evidence="2" id="KW-1185">Reference proteome</keyword>
<feature type="non-terminal residue" evidence="1">
    <location>
        <position position="1"/>
    </location>
</feature>
<dbReference type="Proteomes" id="UP001057452">
    <property type="component" value="Chromosome 23"/>
</dbReference>
<feature type="non-terminal residue" evidence="1">
    <location>
        <position position="56"/>
    </location>
</feature>
<gene>
    <name evidence="1" type="ORF">KUCAC02_006767</name>
</gene>
<organism evidence="1 2">
    <name type="scientific">Chaenocephalus aceratus</name>
    <name type="common">Blackfin icefish</name>
    <name type="synonym">Chaenichthys aceratus</name>
    <dbReference type="NCBI Taxonomy" id="36190"/>
    <lineage>
        <taxon>Eukaryota</taxon>
        <taxon>Metazoa</taxon>
        <taxon>Chordata</taxon>
        <taxon>Craniata</taxon>
        <taxon>Vertebrata</taxon>
        <taxon>Euteleostomi</taxon>
        <taxon>Actinopterygii</taxon>
        <taxon>Neopterygii</taxon>
        <taxon>Teleostei</taxon>
        <taxon>Neoteleostei</taxon>
        <taxon>Acanthomorphata</taxon>
        <taxon>Eupercaria</taxon>
        <taxon>Perciformes</taxon>
        <taxon>Notothenioidei</taxon>
        <taxon>Channichthyidae</taxon>
        <taxon>Chaenocephalus</taxon>
    </lineage>
</organism>
<evidence type="ECO:0000313" key="1">
    <source>
        <dbReference type="EMBL" id="KAI4803211.1"/>
    </source>
</evidence>
<protein>
    <submittedName>
        <fullName evidence="1">Uncharacterized protein</fullName>
    </submittedName>
</protein>